<proteinExistence type="predicted"/>
<dbReference type="SUPFAM" id="SSF51126">
    <property type="entry name" value="Pectin lyase-like"/>
    <property type="match status" value="1"/>
</dbReference>
<dbReference type="STRING" id="1642647.PSM36_1690"/>
<evidence type="ECO:0000256" key="1">
    <source>
        <dbReference type="SAM" id="MobiDB-lite"/>
    </source>
</evidence>
<dbReference type="AlphaFoldDB" id="A0A1R3T3A8"/>
<dbReference type="InterPro" id="IPR022441">
    <property type="entry name" value="Para_beta_helix_rpt-2"/>
</dbReference>
<dbReference type="InterPro" id="IPR006626">
    <property type="entry name" value="PbH1"/>
</dbReference>
<dbReference type="InterPro" id="IPR039448">
    <property type="entry name" value="Beta_helix"/>
</dbReference>
<organism evidence="3 4">
    <name type="scientific">Proteiniphilum saccharofermentans</name>
    <dbReference type="NCBI Taxonomy" id="1642647"/>
    <lineage>
        <taxon>Bacteria</taxon>
        <taxon>Pseudomonadati</taxon>
        <taxon>Bacteroidota</taxon>
        <taxon>Bacteroidia</taxon>
        <taxon>Bacteroidales</taxon>
        <taxon>Dysgonomonadaceae</taxon>
        <taxon>Proteiniphilum</taxon>
    </lineage>
</organism>
<evidence type="ECO:0000259" key="2">
    <source>
        <dbReference type="Pfam" id="PF13229"/>
    </source>
</evidence>
<sequence length="458" mass="49978">MKRNNYIIIMGLTLLCLPIHLSYGQGSRYTGSYKKSGVIQHTRQSNFVIEGLEFSGTQGDIISLYACENVIIRNNKFLSSNNIGIYLTDCKNITIIDNSFDNVRTALRAHRSETVKFDYNDVFNLGGLLALSDNTINGFAALFDKVTGSGNSISYNAIENIFGDSSPGDIINVNQSNGTLQSPIIVKGNWIRGGGPSPNGGGILLGDIGGSYQIAEDNILVDPGQYGIGIAGGHNMTVRNNKIYAKKQYFTNVALYATNYYENEFGKSHTIRMENNIVNYTNSNGVSGQSWWIGDNMKPVAGIETNKYDKNLTASILPTKIIGRAGSTSPAPPSNPGEGTTPLPEDEPEENPAPTPNPENPGNNDQETNNPDTSLPNIKNDPSIRIYLDRYNRVCVNVVGTLISPTAEIIGANNKLQVIYRKPLKRFHTVLPNRPAPGNYTILVKNGDKAHLKTLYVP</sequence>
<dbReference type="SMART" id="SM00710">
    <property type="entry name" value="PbH1"/>
    <property type="match status" value="4"/>
</dbReference>
<dbReference type="NCBIfam" id="TIGR03804">
    <property type="entry name" value="para_beta_helix"/>
    <property type="match status" value="1"/>
</dbReference>
<dbReference type="Pfam" id="PF13229">
    <property type="entry name" value="Beta_helix"/>
    <property type="match status" value="1"/>
</dbReference>
<dbReference type="InterPro" id="IPR011050">
    <property type="entry name" value="Pectin_lyase_fold/virulence"/>
</dbReference>
<dbReference type="EMBL" id="LT605205">
    <property type="protein sequence ID" value="SCD20509.1"/>
    <property type="molecule type" value="Genomic_DNA"/>
</dbReference>
<keyword evidence="4" id="KW-1185">Reference proteome</keyword>
<accession>A0A1R3T3A8</accession>
<dbReference type="Proteomes" id="UP000187464">
    <property type="component" value="Chromosome I"/>
</dbReference>
<evidence type="ECO:0000313" key="3">
    <source>
        <dbReference type="EMBL" id="SCD20509.1"/>
    </source>
</evidence>
<feature type="compositionally biased region" description="Polar residues" evidence="1">
    <location>
        <begin position="365"/>
        <end position="377"/>
    </location>
</feature>
<name>A0A1R3T3A8_9BACT</name>
<feature type="region of interest" description="Disordered" evidence="1">
    <location>
        <begin position="321"/>
        <end position="379"/>
    </location>
</feature>
<protein>
    <submittedName>
        <fullName evidence="3">Putative membrane protein</fullName>
    </submittedName>
</protein>
<dbReference type="KEGG" id="psac:PSM36_1690"/>
<gene>
    <name evidence="3" type="ORF">PSM36_1690</name>
</gene>
<evidence type="ECO:0000313" key="4">
    <source>
        <dbReference type="Proteomes" id="UP000187464"/>
    </source>
</evidence>
<dbReference type="InterPro" id="IPR012334">
    <property type="entry name" value="Pectin_lyas_fold"/>
</dbReference>
<dbReference type="Gene3D" id="2.160.20.10">
    <property type="entry name" value="Single-stranded right-handed beta-helix, Pectin lyase-like"/>
    <property type="match status" value="1"/>
</dbReference>
<feature type="domain" description="Right handed beta helix" evidence="2">
    <location>
        <begin position="39"/>
        <end position="203"/>
    </location>
</feature>
<dbReference type="RefSeq" id="WP_076930521.1">
    <property type="nucleotide sequence ID" value="NZ_LT605205.1"/>
</dbReference>
<reference evidence="3 4" key="1">
    <citation type="submission" date="2016-08" db="EMBL/GenBank/DDBJ databases">
        <authorList>
            <person name="Seilhamer J.J."/>
        </authorList>
    </citation>
    <scope>NUCLEOTIDE SEQUENCE [LARGE SCALE GENOMIC DNA]</scope>
    <source>
        <strain evidence="3">M3/6</strain>
    </source>
</reference>